<proteinExistence type="predicted"/>
<evidence type="ECO:0000313" key="1">
    <source>
        <dbReference type="EMBL" id="GCB68263.1"/>
    </source>
</evidence>
<name>A0A401P579_SCYTO</name>
<dbReference type="STRING" id="75743.A0A401P579"/>
<comment type="caution">
    <text evidence="1">The sequence shown here is derived from an EMBL/GenBank/DDBJ whole genome shotgun (WGS) entry which is preliminary data.</text>
</comment>
<gene>
    <name evidence="1" type="ORF">scyTo_0012254</name>
</gene>
<dbReference type="AlphaFoldDB" id="A0A401P579"/>
<dbReference type="EMBL" id="BFAA01005864">
    <property type="protein sequence ID" value="GCB68263.1"/>
    <property type="molecule type" value="Genomic_DNA"/>
</dbReference>
<evidence type="ECO:0000313" key="2">
    <source>
        <dbReference type="Proteomes" id="UP000288216"/>
    </source>
</evidence>
<keyword evidence="2" id="KW-1185">Reference proteome</keyword>
<dbReference type="OrthoDB" id="289721at2759"/>
<protein>
    <submittedName>
        <fullName evidence="1">Uncharacterized protein</fullName>
    </submittedName>
</protein>
<accession>A0A401P579</accession>
<dbReference type="OMA" id="FQEQYST"/>
<reference evidence="1 2" key="1">
    <citation type="journal article" date="2018" name="Nat. Ecol. Evol.">
        <title>Shark genomes provide insights into elasmobranch evolution and the origin of vertebrates.</title>
        <authorList>
            <person name="Hara Y"/>
            <person name="Yamaguchi K"/>
            <person name="Onimaru K"/>
            <person name="Kadota M"/>
            <person name="Koyanagi M"/>
            <person name="Keeley SD"/>
            <person name="Tatsumi K"/>
            <person name="Tanaka K"/>
            <person name="Motone F"/>
            <person name="Kageyama Y"/>
            <person name="Nozu R"/>
            <person name="Adachi N"/>
            <person name="Nishimura O"/>
            <person name="Nakagawa R"/>
            <person name="Tanegashima C"/>
            <person name="Kiyatake I"/>
            <person name="Matsumoto R"/>
            <person name="Murakumo K"/>
            <person name="Nishida K"/>
            <person name="Terakita A"/>
            <person name="Kuratani S"/>
            <person name="Sato K"/>
            <person name="Hyodo S Kuraku.S."/>
        </authorList>
    </citation>
    <scope>NUCLEOTIDE SEQUENCE [LARGE SCALE GENOMIC DNA]</scope>
</reference>
<sequence length="81" mass="9722">MFLQEFQEQYSTKHQMQYLAQKDVDELKRIVEELKYRIAVQSAKLVRQLRRKDNLSHKLQKNSDIVTACLQAVSQKRRKCI</sequence>
<organism evidence="1 2">
    <name type="scientific">Scyliorhinus torazame</name>
    <name type="common">Cloudy catshark</name>
    <name type="synonym">Catulus torazame</name>
    <dbReference type="NCBI Taxonomy" id="75743"/>
    <lineage>
        <taxon>Eukaryota</taxon>
        <taxon>Metazoa</taxon>
        <taxon>Chordata</taxon>
        <taxon>Craniata</taxon>
        <taxon>Vertebrata</taxon>
        <taxon>Chondrichthyes</taxon>
        <taxon>Elasmobranchii</taxon>
        <taxon>Galeomorphii</taxon>
        <taxon>Galeoidea</taxon>
        <taxon>Carcharhiniformes</taxon>
        <taxon>Scyliorhinidae</taxon>
        <taxon>Scyliorhinus</taxon>
    </lineage>
</organism>
<dbReference type="Proteomes" id="UP000288216">
    <property type="component" value="Unassembled WGS sequence"/>
</dbReference>